<dbReference type="RefSeq" id="WP_379840268.1">
    <property type="nucleotide sequence ID" value="NZ_JBHRYQ010000002.1"/>
</dbReference>
<dbReference type="Pfam" id="PF01345">
    <property type="entry name" value="DUF11"/>
    <property type="match status" value="2"/>
</dbReference>
<keyword evidence="5" id="KW-1185">Reference proteome</keyword>
<dbReference type="NCBIfam" id="TIGR01451">
    <property type="entry name" value="B_ant_repeat"/>
    <property type="match status" value="1"/>
</dbReference>
<dbReference type="Gene3D" id="2.60.40.10">
    <property type="entry name" value="Immunoglobulins"/>
    <property type="match status" value="1"/>
</dbReference>
<feature type="domain" description="DUF11" evidence="3">
    <location>
        <begin position="1074"/>
        <end position="1187"/>
    </location>
</feature>
<dbReference type="PANTHER" id="PTHR34819:SF3">
    <property type="entry name" value="CELL SURFACE PROTEIN"/>
    <property type="match status" value="1"/>
</dbReference>
<dbReference type="Pfam" id="PF13585">
    <property type="entry name" value="CHU_C"/>
    <property type="match status" value="1"/>
</dbReference>
<dbReference type="EMBL" id="JBHRYQ010000002">
    <property type="protein sequence ID" value="MFC3813283.1"/>
    <property type="molecule type" value="Genomic_DNA"/>
</dbReference>
<dbReference type="InterPro" id="IPR001434">
    <property type="entry name" value="OmcB-like_DUF11"/>
</dbReference>
<dbReference type="InterPro" id="IPR051172">
    <property type="entry name" value="Chlamydia_OmcB"/>
</dbReference>
<dbReference type="Gene3D" id="2.60.40.1170">
    <property type="entry name" value="Mu homology domain, subdomain B"/>
    <property type="match status" value="1"/>
</dbReference>
<dbReference type="Proteomes" id="UP001595616">
    <property type="component" value="Unassembled WGS sequence"/>
</dbReference>
<organism evidence="4 5">
    <name type="scientific">Lacihabitans lacunae</name>
    <dbReference type="NCBI Taxonomy" id="1028214"/>
    <lineage>
        <taxon>Bacteria</taxon>
        <taxon>Pseudomonadati</taxon>
        <taxon>Bacteroidota</taxon>
        <taxon>Cytophagia</taxon>
        <taxon>Cytophagales</taxon>
        <taxon>Leadbetterellaceae</taxon>
        <taxon>Lacihabitans</taxon>
    </lineage>
</organism>
<keyword evidence="2" id="KW-0732">Signal</keyword>
<feature type="signal peptide" evidence="2">
    <location>
        <begin position="1"/>
        <end position="20"/>
    </location>
</feature>
<feature type="domain" description="DUF11" evidence="3">
    <location>
        <begin position="43"/>
        <end position="141"/>
    </location>
</feature>
<dbReference type="InterPro" id="IPR047589">
    <property type="entry name" value="DUF11_rpt"/>
</dbReference>
<evidence type="ECO:0000313" key="4">
    <source>
        <dbReference type="EMBL" id="MFC3813283.1"/>
    </source>
</evidence>
<sequence>MKRYISFILTFYLLNTHALAMNPSNVIKIDLALEGSYTRLLAGQTSFTVKLKNQGGILANNIKIKDILPPNFQIQNVNVSKGLYSVVKNTIIWEISTIEATQPEHSITITGTLSAASNFAYNQAEITQVSEEDIDSTPNNQNPCEDDISFTTIGERIDRCPTFGSPIHVTAIQGFTTYTWYKNGQSITGANTKEFTINSDGNYTFKATFSSSDKSCTYLSLDSVQVTTIPPTEFQTQVIPPSCGLANGSITFTITKGIEPILLSKDSLTFTTENSFQNLAAGEQTIFLKDAKSCITKKTIDLKSATTNILVTSTILCDTSETALLTLSVSGGQAPYQFNDGSGFASQNVFQKTTGTHNFEIKDALGCRSTYSTLVNCQKICKDTTFSFCADASIKQEVEIPTGYKDLEWYKNDTLIIGAVNQKLTIEEVGKYTFKSRKQNENSTAIKTSGCIYNVVKTAPIDFEIAIRNVQCPGTEKGSIKINNPTGLAPFLFRINNDAYKSNSDFNALESGAYTLTVRDSGGCEKKRLNQIVDIDKPTAPKIVTDKHQICYTDKATLTATGCEGGEILWSNNESNQRVIKVGQGGYAAKCIYTCGESLFSDSIHIELTNEKTPIISVARSISCNGEKVKLTASGCNSSIIWNTNENTSTIEVNTSGTYTVTCLNTCENTQESITIQINVLPEPVAPIIKTNTLILSANEKATLSASACNVGGIKWNTGDTLSIIKVGAGSYYAWCANQCKESKKSNQIEIQAEKVETPPTVSSSKNNVCGDDTLILVATGCNGNVVVWSNGEKGEKITVKPLFSTTYSAVCLNSDSTFSLTSNQLVIEVKRPQTPILSCVKNRICEGDLVQIIAENCIGEVVWSTGQKGATIALQPKVNTAYTAVCLQGTCKSQTSDTLCIEVGSPNPPFIYCNKNTLCIGDTLTLVAKDCPQKVVWSNGKEGSSISIKANKAGEFSYTATCNAEAGNCTSDISNTIKITVGEAPIAPNISPTLKNICPFKTVDLNRAIVGAPTVSTSRFEFHTSSMPSSPLVGSLSTVTSGSYYLFEKTKEGCFSAASKVNVSLDSCKTAVDIKLTKTADTNRVALGEYVTYHILVENLGETTATNVIIRDTLPAGLEIYLISPDATYANKTVYALIPVLKYKESKIITFQAKVMAPGKITNTASLWMVDQPDSKIQNNSSSFTINDEIPLSIIGLSKELISVKEIENNIFDLLFKFKIANTGNQKISNLQLVDQLDVTFDTAVNILGSTTAAFTNSPLTLNPNFTGKAPHINLLIDSLSSLNRGDTASILLKVRIDLSNTENSLFFNTAKVFSTSDDNVYDYSTEGNNPDPDNNGNPKDNTAPTKIEINRSQAFSGIATALSIVDTARIDDYTFRVDYMVLVKNRTPDILQKINIIDSLQAFFPAGVEFSVVYPPLVSKSSSLVPNVSFDGKHNVDITTAASFIKPEKIDTVFFAVIIKHKNIKGPYNNQVIATAQNVENIMFSDRSNDGAQIIVFKNDTTSFFIPIEQIYLGDLLIVPEGFSPNNDGKNDTFKIQLLADAQLEYINLFNRWGAKVFSSEGNNIDMQIQGWGGEANTGIGITPNSGVPDGTYYYEIKLKGINALKLGFITIAR</sequence>
<feature type="compositionally biased region" description="Low complexity" evidence="1">
    <location>
        <begin position="1329"/>
        <end position="1343"/>
    </location>
</feature>
<gene>
    <name evidence="4" type="ORF">ACFOOI_21640</name>
</gene>
<evidence type="ECO:0000313" key="5">
    <source>
        <dbReference type="Proteomes" id="UP001595616"/>
    </source>
</evidence>
<protein>
    <submittedName>
        <fullName evidence="4">Gliding motility-associated C-terminal domain-containing protein</fullName>
    </submittedName>
</protein>
<feature type="region of interest" description="Disordered" evidence="1">
    <location>
        <begin position="1323"/>
        <end position="1346"/>
    </location>
</feature>
<dbReference type="InterPro" id="IPR013783">
    <property type="entry name" value="Ig-like_fold"/>
</dbReference>
<comment type="caution">
    <text evidence="4">The sequence shown here is derived from an EMBL/GenBank/DDBJ whole genome shotgun (WGS) entry which is preliminary data.</text>
</comment>
<feature type="chain" id="PRO_5045691551" evidence="2">
    <location>
        <begin position="21"/>
        <end position="1616"/>
    </location>
</feature>
<evidence type="ECO:0000256" key="1">
    <source>
        <dbReference type="SAM" id="MobiDB-lite"/>
    </source>
</evidence>
<proteinExistence type="predicted"/>
<name>A0ABV7Z514_9BACT</name>
<accession>A0ABV7Z514</accession>
<dbReference type="PANTHER" id="PTHR34819">
    <property type="entry name" value="LARGE CYSTEINE-RICH PERIPLASMIC PROTEIN OMCB"/>
    <property type="match status" value="1"/>
</dbReference>
<evidence type="ECO:0000259" key="3">
    <source>
        <dbReference type="Pfam" id="PF01345"/>
    </source>
</evidence>
<evidence type="ECO:0000256" key="2">
    <source>
        <dbReference type="SAM" id="SignalP"/>
    </source>
</evidence>
<reference evidence="5" key="1">
    <citation type="journal article" date="2019" name="Int. J. Syst. Evol. Microbiol.">
        <title>The Global Catalogue of Microorganisms (GCM) 10K type strain sequencing project: providing services to taxonomists for standard genome sequencing and annotation.</title>
        <authorList>
            <consortium name="The Broad Institute Genomics Platform"/>
            <consortium name="The Broad Institute Genome Sequencing Center for Infectious Disease"/>
            <person name="Wu L."/>
            <person name="Ma J."/>
        </authorList>
    </citation>
    <scope>NUCLEOTIDE SEQUENCE [LARGE SCALE GENOMIC DNA]</scope>
    <source>
        <strain evidence="5">CECT 7956</strain>
    </source>
</reference>